<evidence type="ECO:0000313" key="3">
    <source>
        <dbReference type="Proteomes" id="UP000037043"/>
    </source>
</evidence>
<accession>A0A0L6Z5M3</accession>
<proteinExistence type="predicted"/>
<feature type="transmembrane region" description="Helical" evidence="1">
    <location>
        <begin position="36"/>
        <end position="53"/>
    </location>
</feature>
<dbReference type="RefSeq" id="WP_052222607.1">
    <property type="nucleotide sequence ID" value="NZ_LHUR01000042.1"/>
</dbReference>
<keyword evidence="1" id="KW-0812">Transmembrane</keyword>
<dbReference type="AlphaFoldDB" id="A0A0L6Z5M3"/>
<organism evidence="2 3">
    <name type="scientific">Clostridium homopropionicum DSM 5847</name>
    <dbReference type="NCBI Taxonomy" id="1121318"/>
    <lineage>
        <taxon>Bacteria</taxon>
        <taxon>Bacillati</taxon>
        <taxon>Bacillota</taxon>
        <taxon>Clostridia</taxon>
        <taxon>Eubacteriales</taxon>
        <taxon>Clostridiaceae</taxon>
        <taxon>Clostridium</taxon>
    </lineage>
</organism>
<keyword evidence="3" id="KW-1185">Reference proteome</keyword>
<feature type="transmembrane region" description="Helical" evidence="1">
    <location>
        <begin position="7"/>
        <end position="30"/>
    </location>
</feature>
<gene>
    <name evidence="2" type="ORF">CLHOM_31540</name>
</gene>
<protein>
    <submittedName>
        <fullName evidence="2">Uncharacterized protein</fullName>
    </submittedName>
</protein>
<dbReference type="PATRIC" id="fig|1121318.3.peg.3151"/>
<evidence type="ECO:0000313" key="2">
    <source>
        <dbReference type="EMBL" id="KOA18257.1"/>
    </source>
</evidence>
<comment type="caution">
    <text evidence="2">The sequence shown here is derived from an EMBL/GenBank/DDBJ whole genome shotgun (WGS) entry which is preliminary data.</text>
</comment>
<keyword evidence="1" id="KW-1133">Transmembrane helix</keyword>
<dbReference type="EMBL" id="LHUR01000042">
    <property type="protein sequence ID" value="KOA18257.1"/>
    <property type="molecule type" value="Genomic_DNA"/>
</dbReference>
<dbReference type="STRING" id="36844.SAMN04488501_101330"/>
<dbReference type="Proteomes" id="UP000037043">
    <property type="component" value="Unassembled WGS sequence"/>
</dbReference>
<evidence type="ECO:0000256" key="1">
    <source>
        <dbReference type="SAM" id="Phobius"/>
    </source>
</evidence>
<reference evidence="3" key="1">
    <citation type="submission" date="2015-08" db="EMBL/GenBank/DDBJ databases">
        <title>Genome sequence of the strict anaerobe Clostridium homopropionicum LuHBu1 (DSM 5847T).</title>
        <authorList>
            <person name="Poehlein A."/>
            <person name="Beck M."/>
            <person name="Schiel-Bengelsdorf B."/>
            <person name="Bengelsdorf F.R."/>
            <person name="Daniel R."/>
            <person name="Duerre P."/>
        </authorList>
    </citation>
    <scope>NUCLEOTIDE SEQUENCE [LARGE SCALE GENOMIC DNA]</scope>
    <source>
        <strain evidence="3">DSM 5847</strain>
    </source>
</reference>
<name>A0A0L6Z5M3_9CLOT</name>
<feature type="transmembrane region" description="Helical" evidence="1">
    <location>
        <begin position="65"/>
        <end position="84"/>
    </location>
</feature>
<sequence length="87" mass="10382">MKKIISISAWTFVIITILCLLLTMLSSYNFVNIKYFHNYYVFQLSIIITMFLWSIKQFQIRNGQWVNSIFCMLLGFGAMFFVILKVY</sequence>
<keyword evidence="1" id="KW-0472">Membrane</keyword>